<proteinExistence type="predicted"/>
<name>A0ACC0DUN3_9BASI</name>
<reference evidence="2" key="1">
    <citation type="journal article" date="2018" name="BMC Genomics">
        <title>Genomic insights into host adaptation between the wheat stripe rust pathogen (Puccinia striiformis f. sp. tritici) and the barley stripe rust pathogen (Puccinia striiformis f. sp. hordei).</title>
        <authorList>
            <person name="Xia C."/>
            <person name="Wang M."/>
            <person name="Yin C."/>
            <person name="Cornejo O.E."/>
            <person name="Hulbert S.H."/>
            <person name="Chen X."/>
        </authorList>
    </citation>
    <scope>NUCLEOTIDE SEQUENCE [LARGE SCALE GENOMIC DNA]</scope>
    <source>
        <strain evidence="2">93-210</strain>
    </source>
</reference>
<accession>A0ACC0DUN3</accession>
<protein>
    <submittedName>
        <fullName evidence="1">Uncharacterized protein</fullName>
    </submittedName>
</protein>
<reference evidence="2" key="2">
    <citation type="journal article" date="2018" name="Mol. Plant Microbe Interact.">
        <title>Genome sequence resources for the wheat stripe rust pathogen (Puccinia striiformis f. sp. tritici) and the barley stripe rust pathogen (Puccinia striiformis f. sp. hordei).</title>
        <authorList>
            <person name="Xia C."/>
            <person name="Wang M."/>
            <person name="Yin C."/>
            <person name="Cornejo O.E."/>
            <person name="Hulbert S.H."/>
            <person name="Chen X."/>
        </authorList>
    </citation>
    <scope>NUCLEOTIDE SEQUENCE [LARGE SCALE GENOMIC DNA]</scope>
    <source>
        <strain evidence="2">93-210</strain>
    </source>
</reference>
<evidence type="ECO:0000313" key="1">
    <source>
        <dbReference type="EMBL" id="KAI7939107.1"/>
    </source>
</evidence>
<reference evidence="1 2" key="3">
    <citation type="journal article" date="2022" name="Microbiol. Spectr.">
        <title>Folding features and dynamics of 3D genome architecture in plant fungal pathogens.</title>
        <authorList>
            <person name="Xia C."/>
        </authorList>
    </citation>
    <scope>NUCLEOTIDE SEQUENCE [LARGE SCALE GENOMIC DNA]</scope>
    <source>
        <strain evidence="1 2">93-210</strain>
    </source>
</reference>
<dbReference type="EMBL" id="CM045879">
    <property type="protein sequence ID" value="KAI7939107.1"/>
    <property type="molecule type" value="Genomic_DNA"/>
</dbReference>
<organism evidence="1 2">
    <name type="scientific">Puccinia striiformis f. sp. tritici</name>
    <dbReference type="NCBI Taxonomy" id="168172"/>
    <lineage>
        <taxon>Eukaryota</taxon>
        <taxon>Fungi</taxon>
        <taxon>Dikarya</taxon>
        <taxon>Basidiomycota</taxon>
        <taxon>Pucciniomycotina</taxon>
        <taxon>Pucciniomycetes</taxon>
        <taxon>Pucciniales</taxon>
        <taxon>Pucciniaceae</taxon>
        <taxon>Puccinia</taxon>
    </lineage>
</organism>
<keyword evidence="2" id="KW-1185">Reference proteome</keyword>
<dbReference type="Proteomes" id="UP001060170">
    <property type="component" value="Chromosome 15"/>
</dbReference>
<evidence type="ECO:0000313" key="2">
    <source>
        <dbReference type="Proteomes" id="UP001060170"/>
    </source>
</evidence>
<comment type="caution">
    <text evidence="1">The sequence shown here is derived from an EMBL/GenBank/DDBJ whole genome shotgun (WGS) entry which is preliminary data.</text>
</comment>
<sequence length="84" mass="9917">MDIYVLSFFLHPADQRVAVSKKHSLDDIVHMILHVAKHWKMSKSETSLLRDAVHCYYNATYPYHSKKIDKPLHYWLTVPHTPKS</sequence>
<gene>
    <name evidence="1" type="ORF">MJO28_014686</name>
</gene>